<dbReference type="InParanoid" id="A0A0D2WVQ8"/>
<feature type="compositionally biased region" description="Basic and acidic residues" evidence="1">
    <location>
        <begin position="110"/>
        <end position="123"/>
    </location>
</feature>
<name>A0A0D2WVQ8_CAPO3</name>
<accession>A0A0D2WVQ8</accession>
<dbReference type="AlphaFoldDB" id="A0A0D2WVQ8"/>
<dbReference type="Proteomes" id="UP000008743">
    <property type="component" value="Unassembled WGS sequence"/>
</dbReference>
<protein>
    <submittedName>
        <fullName evidence="2">Uncharacterized protein</fullName>
    </submittedName>
</protein>
<feature type="region of interest" description="Disordered" evidence="1">
    <location>
        <begin position="1"/>
        <end position="45"/>
    </location>
</feature>
<evidence type="ECO:0000256" key="1">
    <source>
        <dbReference type="SAM" id="MobiDB-lite"/>
    </source>
</evidence>
<reference evidence="3" key="1">
    <citation type="submission" date="2011-02" db="EMBL/GenBank/DDBJ databases">
        <title>The Genome Sequence of Capsaspora owczarzaki ATCC 30864.</title>
        <authorList>
            <person name="Russ C."/>
            <person name="Cuomo C."/>
            <person name="Burger G."/>
            <person name="Gray M.W."/>
            <person name="Holland P.W.H."/>
            <person name="King N."/>
            <person name="Lang F.B.F."/>
            <person name="Roger A.J."/>
            <person name="Ruiz-Trillo I."/>
            <person name="Young S.K."/>
            <person name="Zeng Q."/>
            <person name="Gargeya S."/>
            <person name="Alvarado L."/>
            <person name="Berlin A."/>
            <person name="Chapman S.B."/>
            <person name="Chen Z."/>
            <person name="Freedman E."/>
            <person name="Gellesch M."/>
            <person name="Goldberg J."/>
            <person name="Griggs A."/>
            <person name="Gujja S."/>
            <person name="Heilman E."/>
            <person name="Heiman D."/>
            <person name="Howarth C."/>
            <person name="Mehta T."/>
            <person name="Neiman D."/>
            <person name="Pearson M."/>
            <person name="Roberts A."/>
            <person name="Saif S."/>
            <person name="Shea T."/>
            <person name="Shenoy N."/>
            <person name="Sisk P."/>
            <person name="Stolte C."/>
            <person name="Sykes S."/>
            <person name="White J."/>
            <person name="Yandava C."/>
            <person name="Haas B."/>
            <person name="Nusbaum C."/>
            <person name="Birren B."/>
        </authorList>
    </citation>
    <scope>NUCLEOTIDE SEQUENCE</scope>
    <source>
        <strain evidence="3">ATCC 30864</strain>
    </source>
</reference>
<proteinExistence type="predicted"/>
<sequence>MSDKEACKAARTPPMTPRALAMKPDPELSEGEVRQTSTCSLNSSSDTPVNCLLQIGQSYCAIDKVAVLIAAYDPSEEEEETARAGAGAGEKAALDRLAAKETAGAAGAGEKAEFDRLATEGTT</sequence>
<organism evidence="2 3">
    <name type="scientific">Capsaspora owczarzaki (strain ATCC 30864)</name>
    <dbReference type="NCBI Taxonomy" id="595528"/>
    <lineage>
        <taxon>Eukaryota</taxon>
        <taxon>Filasterea</taxon>
        <taxon>Capsaspora</taxon>
    </lineage>
</organism>
<feature type="compositionally biased region" description="Polar residues" evidence="1">
    <location>
        <begin position="34"/>
        <end position="45"/>
    </location>
</feature>
<evidence type="ECO:0000313" key="2">
    <source>
        <dbReference type="EMBL" id="KJE96363.1"/>
    </source>
</evidence>
<feature type="region of interest" description="Disordered" evidence="1">
    <location>
        <begin position="102"/>
        <end position="123"/>
    </location>
</feature>
<dbReference type="EMBL" id="KE346371">
    <property type="protein sequence ID" value="KJE96363.1"/>
    <property type="molecule type" value="Genomic_DNA"/>
</dbReference>
<gene>
    <name evidence="2" type="ORF">CAOG_010011</name>
</gene>
<evidence type="ECO:0000313" key="3">
    <source>
        <dbReference type="Proteomes" id="UP000008743"/>
    </source>
</evidence>
<keyword evidence="3" id="KW-1185">Reference proteome</keyword>